<comment type="caution">
    <text evidence="6">The sequence shown here is derived from an EMBL/GenBank/DDBJ whole genome shotgun (WGS) entry which is preliminary data.</text>
</comment>
<dbReference type="InterPro" id="IPR052032">
    <property type="entry name" value="ATP-dep_AA_Ligase"/>
</dbReference>
<dbReference type="eggNOG" id="COG0027">
    <property type="taxonomic scope" value="Bacteria"/>
</dbReference>
<dbReference type="InterPro" id="IPR013815">
    <property type="entry name" value="ATP_grasp_subdomain_1"/>
</dbReference>
<evidence type="ECO:0000256" key="4">
    <source>
        <dbReference type="PROSITE-ProRule" id="PRU00409"/>
    </source>
</evidence>
<dbReference type="SUPFAM" id="SSF56059">
    <property type="entry name" value="Glutathione synthetase ATP-binding domain-like"/>
    <property type="match status" value="1"/>
</dbReference>
<dbReference type="HOGENOM" id="CLU_029016_5_0_9"/>
<evidence type="ECO:0000256" key="1">
    <source>
        <dbReference type="ARBA" id="ARBA00022598"/>
    </source>
</evidence>
<dbReference type="Gene3D" id="3.30.470.20">
    <property type="entry name" value="ATP-grasp fold, B domain"/>
    <property type="match status" value="1"/>
</dbReference>
<dbReference type="PANTHER" id="PTHR43585:SF2">
    <property type="entry name" value="ATP-GRASP ENZYME FSQD"/>
    <property type="match status" value="1"/>
</dbReference>
<dbReference type="InterPro" id="IPR011761">
    <property type="entry name" value="ATP-grasp"/>
</dbReference>
<evidence type="ECO:0000313" key="6">
    <source>
        <dbReference type="EMBL" id="EDS75393.1"/>
    </source>
</evidence>
<dbReference type="STRING" id="428126.CLOSPI_00787"/>
<keyword evidence="7" id="KW-1185">Reference proteome</keyword>
<organism evidence="6 7">
    <name type="scientific">Thomasclavelia spiroformis DSM 1552</name>
    <dbReference type="NCBI Taxonomy" id="428126"/>
    <lineage>
        <taxon>Bacteria</taxon>
        <taxon>Bacillati</taxon>
        <taxon>Bacillota</taxon>
        <taxon>Erysipelotrichia</taxon>
        <taxon>Erysipelotrichales</taxon>
        <taxon>Coprobacillaceae</taxon>
        <taxon>Thomasclavelia</taxon>
    </lineage>
</organism>
<dbReference type="PROSITE" id="PS50975">
    <property type="entry name" value="ATP_GRASP"/>
    <property type="match status" value="1"/>
</dbReference>
<dbReference type="Gene3D" id="3.30.1490.20">
    <property type="entry name" value="ATP-grasp fold, A domain"/>
    <property type="match status" value="1"/>
</dbReference>
<accession>B1C0Q8</accession>
<proteinExistence type="predicted"/>
<evidence type="ECO:0000256" key="3">
    <source>
        <dbReference type="ARBA" id="ARBA00022840"/>
    </source>
</evidence>
<evidence type="ECO:0000313" key="7">
    <source>
        <dbReference type="Proteomes" id="UP000004910"/>
    </source>
</evidence>
<dbReference type="RefSeq" id="WP_004609264.1">
    <property type="nucleotide sequence ID" value="NZ_CP102275.1"/>
</dbReference>
<dbReference type="OrthoDB" id="9803907at2"/>
<feature type="domain" description="ATP-grasp" evidence="5">
    <location>
        <begin position="112"/>
        <end position="306"/>
    </location>
</feature>
<dbReference type="Gene3D" id="3.40.50.20">
    <property type="match status" value="1"/>
</dbReference>
<name>B1C0Q8_9FIRM</name>
<gene>
    <name evidence="6" type="ORF">CLOSPI_00787</name>
</gene>
<evidence type="ECO:0000259" key="5">
    <source>
        <dbReference type="PROSITE" id="PS50975"/>
    </source>
</evidence>
<keyword evidence="1 6" id="KW-0436">Ligase</keyword>
<dbReference type="AlphaFoldDB" id="B1C0Q8"/>
<dbReference type="Proteomes" id="UP000004910">
    <property type="component" value="Unassembled WGS sequence"/>
</dbReference>
<evidence type="ECO:0000256" key="2">
    <source>
        <dbReference type="ARBA" id="ARBA00022741"/>
    </source>
</evidence>
<dbReference type="GO" id="GO:0046872">
    <property type="term" value="F:metal ion binding"/>
    <property type="evidence" value="ECO:0007669"/>
    <property type="project" value="InterPro"/>
</dbReference>
<dbReference type="GO" id="GO:0016874">
    <property type="term" value="F:ligase activity"/>
    <property type="evidence" value="ECO:0007669"/>
    <property type="project" value="UniProtKB-KW"/>
</dbReference>
<keyword evidence="3 4" id="KW-0067">ATP-binding</keyword>
<dbReference type="PANTHER" id="PTHR43585">
    <property type="entry name" value="FUMIPYRROLE BIOSYNTHESIS PROTEIN C"/>
    <property type="match status" value="1"/>
</dbReference>
<sequence length="413" mass="46225">MSVNKKYKLMVVGAAALQMPLIKRIKERGYELVVVSPNPTEPGFEYADYSVIADVRDQDLILEKARELKIDGAVTDQTDLAVRTVAYVTEKMGLSSIGYNISCLFTDKVLMRKKCKELDLNPIPYALVHNLYDAIEFYDTLGAPAIIKPADSQASKGVHKITCRQDMIMYFKEAMDYSRNGKVIIEKFINGFELLVDSLIVDGEIKVLTIGEYAPFAKKDVFSSHKTIFPSKCPKDVKEKVSTFNNQIIKKFGLNNSRTHAEYLYDGEKCYLVEIAARGGGVFISSDAVKFCAGISTEDFLIDAAVGNLYMPEPSSDFVGQYFGELFFYMPEGEIISTEGIEEVLKLPFVHNCLLTGIEVGIKTPPITDKNGRKLFTLTGNSYDELEKRMCLIKSMIDIKVRTDNGIEGIIWS</sequence>
<dbReference type="Pfam" id="PF13535">
    <property type="entry name" value="ATP-grasp_4"/>
    <property type="match status" value="1"/>
</dbReference>
<reference evidence="6" key="2">
    <citation type="submission" date="2014-06" db="EMBL/GenBank/DDBJ databases">
        <title>Draft genome sequence of Clostridium spiroforme (DSM 1552).</title>
        <authorList>
            <person name="Sudarsanam P."/>
            <person name="Ley R."/>
            <person name="Guruge J."/>
            <person name="Turnbaugh P.J."/>
            <person name="Mahowald M."/>
            <person name="Liep D."/>
            <person name="Gordon J."/>
        </authorList>
    </citation>
    <scope>NUCLEOTIDE SEQUENCE</scope>
    <source>
        <strain evidence="6">DSM 1552</strain>
    </source>
</reference>
<reference evidence="6" key="1">
    <citation type="submission" date="2008-02" db="EMBL/GenBank/DDBJ databases">
        <authorList>
            <person name="Fulton L."/>
            <person name="Clifton S."/>
            <person name="Fulton B."/>
            <person name="Xu J."/>
            <person name="Minx P."/>
            <person name="Pepin K.H."/>
            <person name="Johnson M."/>
            <person name="Thiruvilangam P."/>
            <person name="Bhonagiri V."/>
            <person name="Nash W.E."/>
            <person name="Mardis E.R."/>
            <person name="Wilson R.K."/>
        </authorList>
    </citation>
    <scope>NUCLEOTIDE SEQUENCE [LARGE SCALE GENOMIC DNA]</scope>
    <source>
        <strain evidence="6">DSM 1552</strain>
    </source>
</reference>
<dbReference type="GO" id="GO:0005524">
    <property type="term" value="F:ATP binding"/>
    <property type="evidence" value="ECO:0007669"/>
    <property type="project" value="UniProtKB-UniRule"/>
</dbReference>
<keyword evidence="2 4" id="KW-0547">Nucleotide-binding</keyword>
<dbReference type="SUPFAM" id="SSF52440">
    <property type="entry name" value="PreATP-grasp domain"/>
    <property type="match status" value="1"/>
</dbReference>
<dbReference type="GeneID" id="94017614"/>
<dbReference type="InterPro" id="IPR016185">
    <property type="entry name" value="PreATP-grasp_dom_sf"/>
</dbReference>
<dbReference type="EMBL" id="ABIK02000006">
    <property type="protein sequence ID" value="EDS75393.1"/>
    <property type="molecule type" value="Genomic_DNA"/>
</dbReference>
<protein>
    <submittedName>
        <fullName evidence="6">Phosphoribosylamine--glycine ligase</fullName>
    </submittedName>
</protein>